<proteinExistence type="predicted"/>
<accession>A0A1L9SEU3</accession>
<sequence>MEGTHALGDELGGVAAEFRLALRGDDQGSLLDGFVGLDGRWDRGGRVASRRLVALQTLIHR</sequence>
<protein>
    <submittedName>
        <fullName evidence="1">Uncharacterized protein</fullName>
    </submittedName>
</protein>
<name>A0A1L9SEU3_9EURO</name>
<evidence type="ECO:0000313" key="1">
    <source>
        <dbReference type="EMBL" id="OJJ45668.1"/>
    </source>
</evidence>
<gene>
    <name evidence="1" type="ORF">ASPZODRAFT_507592</name>
</gene>
<dbReference type="RefSeq" id="XP_022580178.1">
    <property type="nucleotide sequence ID" value="XM_022728421.1"/>
</dbReference>
<organism evidence="1 2">
    <name type="scientific">Penicilliopsis zonata CBS 506.65</name>
    <dbReference type="NCBI Taxonomy" id="1073090"/>
    <lineage>
        <taxon>Eukaryota</taxon>
        <taxon>Fungi</taxon>
        <taxon>Dikarya</taxon>
        <taxon>Ascomycota</taxon>
        <taxon>Pezizomycotina</taxon>
        <taxon>Eurotiomycetes</taxon>
        <taxon>Eurotiomycetidae</taxon>
        <taxon>Eurotiales</taxon>
        <taxon>Aspergillaceae</taxon>
        <taxon>Penicilliopsis</taxon>
    </lineage>
</organism>
<dbReference type="AlphaFoldDB" id="A0A1L9SEU3"/>
<evidence type="ECO:0000313" key="2">
    <source>
        <dbReference type="Proteomes" id="UP000184188"/>
    </source>
</evidence>
<dbReference type="GeneID" id="34614885"/>
<dbReference type="Proteomes" id="UP000184188">
    <property type="component" value="Unassembled WGS sequence"/>
</dbReference>
<keyword evidence="2" id="KW-1185">Reference proteome</keyword>
<reference evidence="2" key="1">
    <citation type="journal article" date="2017" name="Genome Biol.">
        <title>Comparative genomics reveals high biological diversity and specific adaptations in the industrially and medically important fungal genus Aspergillus.</title>
        <authorList>
            <person name="de Vries R.P."/>
            <person name="Riley R."/>
            <person name="Wiebenga A."/>
            <person name="Aguilar-Osorio G."/>
            <person name="Amillis S."/>
            <person name="Uchima C.A."/>
            <person name="Anderluh G."/>
            <person name="Asadollahi M."/>
            <person name="Askin M."/>
            <person name="Barry K."/>
            <person name="Battaglia E."/>
            <person name="Bayram O."/>
            <person name="Benocci T."/>
            <person name="Braus-Stromeyer S.A."/>
            <person name="Caldana C."/>
            <person name="Canovas D."/>
            <person name="Cerqueira G.C."/>
            <person name="Chen F."/>
            <person name="Chen W."/>
            <person name="Choi C."/>
            <person name="Clum A."/>
            <person name="Dos Santos R.A."/>
            <person name="Damasio A.R."/>
            <person name="Diallinas G."/>
            <person name="Emri T."/>
            <person name="Fekete E."/>
            <person name="Flipphi M."/>
            <person name="Freyberg S."/>
            <person name="Gallo A."/>
            <person name="Gournas C."/>
            <person name="Habgood R."/>
            <person name="Hainaut M."/>
            <person name="Harispe M.L."/>
            <person name="Henrissat B."/>
            <person name="Hilden K.S."/>
            <person name="Hope R."/>
            <person name="Hossain A."/>
            <person name="Karabika E."/>
            <person name="Karaffa L."/>
            <person name="Karanyi Z."/>
            <person name="Krasevec N."/>
            <person name="Kuo A."/>
            <person name="Kusch H."/>
            <person name="LaButti K."/>
            <person name="Lagendijk E.L."/>
            <person name="Lapidus A."/>
            <person name="Levasseur A."/>
            <person name="Lindquist E."/>
            <person name="Lipzen A."/>
            <person name="Logrieco A.F."/>
            <person name="MacCabe A."/>
            <person name="Maekelae M.R."/>
            <person name="Malavazi I."/>
            <person name="Melin P."/>
            <person name="Meyer V."/>
            <person name="Mielnichuk N."/>
            <person name="Miskei M."/>
            <person name="Molnar A.P."/>
            <person name="Mule G."/>
            <person name="Ngan C.Y."/>
            <person name="Orejas M."/>
            <person name="Orosz E."/>
            <person name="Ouedraogo J.P."/>
            <person name="Overkamp K.M."/>
            <person name="Park H.-S."/>
            <person name="Perrone G."/>
            <person name="Piumi F."/>
            <person name="Punt P.J."/>
            <person name="Ram A.F."/>
            <person name="Ramon A."/>
            <person name="Rauscher S."/>
            <person name="Record E."/>
            <person name="Riano-Pachon D.M."/>
            <person name="Robert V."/>
            <person name="Roehrig J."/>
            <person name="Ruller R."/>
            <person name="Salamov A."/>
            <person name="Salih N.S."/>
            <person name="Samson R.A."/>
            <person name="Sandor E."/>
            <person name="Sanguinetti M."/>
            <person name="Schuetze T."/>
            <person name="Sepcic K."/>
            <person name="Shelest E."/>
            <person name="Sherlock G."/>
            <person name="Sophianopoulou V."/>
            <person name="Squina F.M."/>
            <person name="Sun H."/>
            <person name="Susca A."/>
            <person name="Todd R.B."/>
            <person name="Tsang A."/>
            <person name="Unkles S.E."/>
            <person name="van de Wiele N."/>
            <person name="van Rossen-Uffink D."/>
            <person name="Oliveira J.V."/>
            <person name="Vesth T.C."/>
            <person name="Visser J."/>
            <person name="Yu J.-H."/>
            <person name="Zhou M."/>
            <person name="Andersen M.R."/>
            <person name="Archer D.B."/>
            <person name="Baker S.E."/>
            <person name="Benoit I."/>
            <person name="Brakhage A.A."/>
            <person name="Braus G.H."/>
            <person name="Fischer R."/>
            <person name="Frisvad J.C."/>
            <person name="Goldman G.H."/>
            <person name="Houbraken J."/>
            <person name="Oakley B."/>
            <person name="Pocsi I."/>
            <person name="Scazzocchio C."/>
            <person name="Seiboth B."/>
            <person name="vanKuyk P.A."/>
            <person name="Wortman J."/>
            <person name="Dyer P.S."/>
            <person name="Grigoriev I.V."/>
        </authorList>
    </citation>
    <scope>NUCLEOTIDE SEQUENCE [LARGE SCALE GENOMIC DNA]</scope>
    <source>
        <strain evidence="2">CBS 506.65</strain>
    </source>
</reference>
<dbReference type="EMBL" id="KV878344">
    <property type="protein sequence ID" value="OJJ45668.1"/>
    <property type="molecule type" value="Genomic_DNA"/>
</dbReference>
<dbReference type="VEuPathDB" id="FungiDB:ASPZODRAFT_507592"/>